<dbReference type="GO" id="GO:0003700">
    <property type="term" value="F:DNA-binding transcription factor activity"/>
    <property type="evidence" value="ECO:0007669"/>
    <property type="project" value="InterPro"/>
</dbReference>
<proteinExistence type="predicted"/>
<sequence>MRSTARKAAQAVETADISDAPREGFPATAVNDPAGGTTRITHWEIGRLIERAHRRFLDVLRAELTRLSVDDISPSQVMLLFTIGNDELSVRDLLERGHYLGSNASYNLKQLVDAGYVHRTASQRDRRSARLRLSEKAQDLCDAIRATHDSRQTSHDNDQTTELGIAYGVLRRLELLWTGSLR</sequence>
<protein>
    <submittedName>
        <fullName evidence="6">DNA-binding transcriptional regulator, MarR family</fullName>
    </submittedName>
</protein>
<reference evidence="7" key="1">
    <citation type="submission" date="2016-10" db="EMBL/GenBank/DDBJ databases">
        <authorList>
            <person name="Varghese N."/>
            <person name="Submissions S."/>
        </authorList>
    </citation>
    <scope>NUCLEOTIDE SEQUENCE [LARGE SCALE GENOMIC DNA]</scope>
    <source>
        <strain evidence="7">CGMCC 1.1761</strain>
    </source>
</reference>
<dbReference type="PROSITE" id="PS50995">
    <property type="entry name" value="HTH_MARR_2"/>
    <property type="match status" value="1"/>
</dbReference>
<organism evidence="6 7">
    <name type="scientific">Ancylobacter rudongensis</name>
    <dbReference type="NCBI Taxonomy" id="177413"/>
    <lineage>
        <taxon>Bacteria</taxon>
        <taxon>Pseudomonadati</taxon>
        <taxon>Pseudomonadota</taxon>
        <taxon>Alphaproteobacteria</taxon>
        <taxon>Hyphomicrobiales</taxon>
        <taxon>Xanthobacteraceae</taxon>
        <taxon>Ancylobacter</taxon>
    </lineage>
</organism>
<dbReference type="InterPro" id="IPR023187">
    <property type="entry name" value="Tscrpt_reg_MarR-type_CS"/>
</dbReference>
<dbReference type="PANTHER" id="PTHR33164:SF102">
    <property type="entry name" value="TRANSCRIPTIONAL REGULATORY PROTEIN"/>
    <property type="match status" value="1"/>
</dbReference>
<dbReference type="RefSeq" id="WP_091436341.1">
    <property type="nucleotide sequence ID" value="NZ_FMTP01000001.1"/>
</dbReference>
<evidence type="ECO:0000256" key="1">
    <source>
        <dbReference type="ARBA" id="ARBA00023015"/>
    </source>
</evidence>
<dbReference type="InterPro" id="IPR039422">
    <property type="entry name" value="MarR/SlyA-like"/>
</dbReference>
<dbReference type="AlphaFoldDB" id="A0A1G4PWU4"/>
<gene>
    <name evidence="6" type="ORF">SAMN05660859_0825</name>
</gene>
<dbReference type="PANTHER" id="PTHR33164">
    <property type="entry name" value="TRANSCRIPTIONAL REGULATOR, MARR FAMILY"/>
    <property type="match status" value="1"/>
</dbReference>
<evidence type="ECO:0000256" key="3">
    <source>
        <dbReference type="ARBA" id="ARBA00023163"/>
    </source>
</evidence>
<evidence type="ECO:0000259" key="5">
    <source>
        <dbReference type="PROSITE" id="PS50995"/>
    </source>
</evidence>
<evidence type="ECO:0000256" key="2">
    <source>
        <dbReference type="ARBA" id="ARBA00023125"/>
    </source>
</evidence>
<feature type="domain" description="HTH marR-type" evidence="5">
    <location>
        <begin position="42"/>
        <end position="175"/>
    </location>
</feature>
<keyword evidence="1" id="KW-0805">Transcription regulation</keyword>
<dbReference type="PROSITE" id="PS01117">
    <property type="entry name" value="HTH_MARR_1"/>
    <property type="match status" value="1"/>
</dbReference>
<dbReference type="GO" id="GO:0006950">
    <property type="term" value="P:response to stress"/>
    <property type="evidence" value="ECO:0007669"/>
    <property type="project" value="TreeGrafter"/>
</dbReference>
<keyword evidence="7" id="KW-1185">Reference proteome</keyword>
<dbReference type="InterPro" id="IPR036390">
    <property type="entry name" value="WH_DNA-bd_sf"/>
</dbReference>
<keyword evidence="2 6" id="KW-0238">DNA-binding</keyword>
<feature type="region of interest" description="Disordered" evidence="4">
    <location>
        <begin position="1"/>
        <end position="33"/>
    </location>
</feature>
<dbReference type="Proteomes" id="UP000198889">
    <property type="component" value="Unassembled WGS sequence"/>
</dbReference>
<dbReference type="SUPFAM" id="SSF46785">
    <property type="entry name" value="Winged helix' DNA-binding domain"/>
    <property type="match status" value="1"/>
</dbReference>
<dbReference type="GO" id="GO:0003677">
    <property type="term" value="F:DNA binding"/>
    <property type="evidence" value="ECO:0007669"/>
    <property type="project" value="UniProtKB-KW"/>
</dbReference>
<dbReference type="STRING" id="177413.SAMN05660859_0825"/>
<dbReference type="Pfam" id="PF12802">
    <property type="entry name" value="MarR_2"/>
    <property type="match status" value="1"/>
</dbReference>
<dbReference type="EMBL" id="FMTP01000001">
    <property type="protein sequence ID" value="SCW36762.1"/>
    <property type="molecule type" value="Genomic_DNA"/>
</dbReference>
<name>A0A1G4PWU4_9HYPH</name>
<accession>A0A1G4PWU4</accession>
<evidence type="ECO:0000313" key="6">
    <source>
        <dbReference type="EMBL" id="SCW36762.1"/>
    </source>
</evidence>
<dbReference type="InterPro" id="IPR000835">
    <property type="entry name" value="HTH_MarR-typ"/>
</dbReference>
<dbReference type="SMART" id="SM00347">
    <property type="entry name" value="HTH_MARR"/>
    <property type="match status" value="1"/>
</dbReference>
<dbReference type="Gene3D" id="1.10.10.10">
    <property type="entry name" value="Winged helix-like DNA-binding domain superfamily/Winged helix DNA-binding domain"/>
    <property type="match status" value="1"/>
</dbReference>
<keyword evidence="3" id="KW-0804">Transcription</keyword>
<evidence type="ECO:0000256" key="4">
    <source>
        <dbReference type="SAM" id="MobiDB-lite"/>
    </source>
</evidence>
<evidence type="ECO:0000313" key="7">
    <source>
        <dbReference type="Proteomes" id="UP000198889"/>
    </source>
</evidence>
<dbReference type="InterPro" id="IPR036388">
    <property type="entry name" value="WH-like_DNA-bd_sf"/>
</dbReference>